<dbReference type="Proteomes" id="UP000077671">
    <property type="component" value="Unassembled WGS sequence"/>
</dbReference>
<dbReference type="EMBL" id="CAJHJG010000250">
    <property type="protein sequence ID" value="CAD6899865.1"/>
    <property type="molecule type" value="Genomic_DNA"/>
</dbReference>
<comment type="caution">
    <text evidence="2">The sequence shown here is derived from an EMBL/GenBank/DDBJ whole genome shotgun (WGS) entry which is preliminary data.</text>
</comment>
<proteinExistence type="predicted"/>
<gene>
    <name evidence="2" type="ORF">A4X03_0g2417</name>
    <name evidence="1" type="ORF">JKIAZH3_G323</name>
</gene>
<evidence type="ECO:0000313" key="2">
    <source>
        <dbReference type="EMBL" id="KAE8262485.1"/>
    </source>
</evidence>
<dbReference type="AlphaFoldDB" id="A0A177VG61"/>
<evidence type="ECO:0000313" key="3">
    <source>
        <dbReference type="Proteomes" id="UP000077671"/>
    </source>
</evidence>
<reference evidence="2" key="1">
    <citation type="submission" date="2016-04" db="EMBL/GenBank/DDBJ databases">
        <authorList>
            <person name="Nguyen H.D."/>
            <person name="Kesanakurti P."/>
            <person name="Cullis J."/>
            <person name="Levesque C.A."/>
            <person name="Hambleton S."/>
        </authorList>
    </citation>
    <scope>NUCLEOTIDE SEQUENCE</scope>
    <source>
        <strain evidence="2">DAOMC 238032</strain>
    </source>
</reference>
<dbReference type="EMBL" id="LWDD02000233">
    <property type="protein sequence ID" value="KAE8262485.1"/>
    <property type="molecule type" value="Genomic_DNA"/>
</dbReference>
<accession>A0A177VG61</accession>
<sequence length="85" mass="9419">MLQWAQLEARSAPPVAPGSIGALQVLYLTHYANWQRLAAEAQRLGLDQAEDLPDDAIERIGSLISASREAKEAMELVLEQMRAHH</sequence>
<evidence type="ECO:0000313" key="4">
    <source>
        <dbReference type="Proteomes" id="UP000836402"/>
    </source>
</evidence>
<protein>
    <submittedName>
        <fullName evidence="2">Uncharacterized protein</fullName>
    </submittedName>
</protein>
<keyword evidence="4" id="KW-1185">Reference proteome</keyword>
<dbReference type="Proteomes" id="UP000836402">
    <property type="component" value="Unassembled WGS sequence"/>
</dbReference>
<reference evidence="2" key="2">
    <citation type="journal article" date="2019" name="IMA Fungus">
        <title>Genome sequencing and comparison of five Tilletia species to identify candidate genes for the detection of regulated species infecting wheat.</title>
        <authorList>
            <person name="Nguyen H.D.T."/>
            <person name="Sultana T."/>
            <person name="Kesanakurti P."/>
            <person name="Hambleton S."/>
        </authorList>
    </citation>
    <scope>NUCLEOTIDE SEQUENCE</scope>
    <source>
        <strain evidence="2">DAOMC 238032</strain>
    </source>
</reference>
<organism evidence="2 3">
    <name type="scientific">Tilletia caries</name>
    <name type="common">wheat bunt fungus</name>
    <dbReference type="NCBI Taxonomy" id="13290"/>
    <lineage>
        <taxon>Eukaryota</taxon>
        <taxon>Fungi</taxon>
        <taxon>Dikarya</taxon>
        <taxon>Basidiomycota</taxon>
        <taxon>Ustilaginomycotina</taxon>
        <taxon>Exobasidiomycetes</taxon>
        <taxon>Tilletiales</taxon>
        <taxon>Tilletiaceae</taxon>
        <taxon>Tilletia</taxon>
    </lineage>
</organism>
<evidence type="ECO:0000313" key="1">
    <source>
        <dbReference type="EMBL" id="CAD6899865.1"/>
    </source>
</evidence>
<reference evidence="1" key="3">
    <citation type="submission" date="2020-10" db="EMBL/GenBank/DDBJ databases">
        <authorList>
            <person name="Sedaghatjoo S."/>
        </authorList>
    </citation>
    <scope>NUCLEOTIDE SEQUENCE</scope>
    <source>
        <strain evidence="1">AZH3</strain>
    </source>
</reference>
<name>A0A177VG61_9BASI</name>